<name>A0A1H6MMA2_9RHOB</name>
<evidence type="ECO:0000256" key="1">
    <source>
        <dbReference type="ARBA" id="ARBA00001974"/>
    </source>
</evidence>
<keyword evidence="8" id="KW-0560">Oxidoreductase</keyword>
<comment type="cofactor">
    <cofactor evidence="1">
        <name>FAD</name>
        <dbReference type="ChEBI" id="CHEBI:57692"/>
    </cofactor>
</comment>
<dbReference type="SUPFAM" id="SSF46977">
    <property type="entry name" value="Succinate dehydrogenase/fumarate reductase flavoprotein C-terminal domain"/>
    <property type="match status" value="1"/>
</dbReference>
<sequence>MQRAAGGERRAFGAAGAGVSHPRAPVGYLHDEERWPVQETGRVVIVGAGLAALTAALRLAPRAVLVISPEALGSGASSAWAQGGIAAAMDPADAPENHAADTIRAGAGLVDAAVADFVTAQAPGQIRALAGIGAPFDRSEGGGYVLSREAAHGFARVVRVRGDQAGAEITRTLIAAVRAAPSVQVLEGVIATGLAVKDGRVTGVRLMGAGGSAPVLLRAPAVLLAAGGAAGLYACTTNPARICGQALGMAARAGAVVADAEFVQFHPTAIDCTDDPAPLATEALRGEGAQLVNRLGERFMPGLHPDAELAARDVVARAIFAQTQAGLRPALDARKAPGARILTDFPAVAGACRRNSIDPLREPIPVVAAAHYHMGGVACDRQGRSSLPGLWVAGEAASTGLHGANRLASNGLLEAVVFGTAAADSIAAAVTQPQDAPPVELPITGAAELPDPQLVARLRAAMTAGAGVIRDAEGLTRTLREIAAVESAQPGCEPLLNMTATASLIAAAALARRESRGAHCRRDFPDIDGATGRRSRMTLAEALALRPLPEET</sequence>
<dbReference type="InterPro" id="IPR015939">
    <property type="entry name" value="Fum_Rdtase/Succ_DH_flav-like_C"/>
</dbReference>
<dbReference type="Pfam" id="PF02910">
    <property type="entry name" value="Succ_DH_flav_C"/>
    <property type="match status" value="1"/>
</dbReference>
<proteinExistence type="inferred from homology"/>
<keyword evidence="5" id="KW-0285">Flavoprotein</keyword>
<feature type="domain" description="FAD-dependent oxidoreductase 2 FAD-binding" evidence="10">
    <location>
        <begin position="43"/>
        <end position="412"/>
    </location>
</feature>
<dbReference type="Pfam" id="PF00890">
    <property type="entry name" value="FAD_binding_2"/>
    <property type="match status" value="1"/>
</dbReference>
<organism evidence="12 13">
    <name type="scientific">Paracoccus alkenifer</name>
    <dbReference type="NCBI Taxonomy" id="65735"/>
    <lineage>
        <taxon>Bacteria</taxon>
        <taxon>Pseudomonadati</taxon>
        <taxon>Pseudomonadota</taxon>
        <taxon>Alphaproteobacteria</taxon>
        <taxon>Rhodobacterales</taxon>
        <taxon>Paracoccaceae</taxon>
        <taxon>Paracoccus</taxon>
    </lineage>
</organism>
<keyword evidence="7" id="KW-0274">FAD</keyword>
<evidence type="ECO:0000313" key="12">
    <source>
        <dbReference type="EMBL" id="SEI02923.1"/>
    </source>
</evidence>
<dbReference type="Gene3D" id="1.20.58.100">
    <property type="entry name" value="Fumarate reductase/succinate dehydrogenase flavoprotein-like, C-terminal domain"/>
    <property type="match status" value="1"/>
</dbReference>
<dbReference type="PANTHER" id="PTHR42716">
    <property type="entry name" value="L-ASPARTATE OXIDASE"/>
    <property type="match status" value="1"/>
</dbReference>
<evidence type="ECO:0000256" key="4">
    <source>
        <dbReference type="ARBA" id="ARBA00012173"/>
    </source>
</evidence>
<dbReference type="Proteomes" id="UP000199125">
    <property type="component" value="Unassembled WGS sequence"/>
</dbReference>
<dbReference type="SUPFAM" id="SSF51905">
    <property type="entry name" value="FAD/NAD(P)-binding domain"/>
    <property type="match status" value="1"/>
</dbReference>
<dbReference type="InterPro" id="IPR036188">
    <property type="entry name" value="FAD/NAD-bd_sf"/>
</dbReference>
<dbReference type="NCBIfam" id="NF005701">
    <property type="entry name" value="PRK07512.1"/>
    <property type="match status" value="1"/>
</dbReference>
<dbReference type="STRING" id="65735.SAMN04488075_2285"/>
<dbReference type="EC" id="1.4.3.16" evidence="4"/>
<keyword evidence="13" id="KW-1185">Reference proteome</keyword>
<evidence type="ECO:0000259" key="11">
    <source>
        <dbReference type="Pfam" id="PF02910"/>
    </source>
</evidence>
<dbReference type="Gene3D" id="3.50.50.60">
    <property type="entry name" value="FAD/NAD(P)-binding domain"/>
    <property type="match status" value="1"/>
</dbReference>
<dbReference type="SUPFAM" id="SSF56425">
    <property type="entry name" value="Succinate dehydrogenase/fumarate reductase flavoprotein, catalytic domain"/>
    <property type="match status" value="1"/>
</dbReference>
<dbReference type="InterPro" id="IPR027477">
    <property type="entry name" value="Succ_DH/fumarate_Rdtase_cat_sf"/>
</dbReference>
<evidence type="ECO:0000256" key="8">
    <source>
        <dbReference type="ARBA" id="ARBA00023002"/>
    </source>
</evidence>
<dbReference type="PRINTS" id="PR00368">
    <property type="entry name" value="FADPNR"/>
</dbReference>
<comment type="similarity">
    <text evidence="3">Belongs to the FAD-dependent oxidoreductase 2 family. NadB subfamily.</text>
</comment>
<dbReference type="InterPro" id="IPR005288">
    <property type="entry name" value="NadB"/>
</dbReference>
<evidence type="ECO:0000256" key="5">
    <source>
        <dbReference type="ARBA" id="ARBA00022630"/>
    </source>
</evidence>
<comment type="catalytic activity">
    <reaction evidence="9">
        <text>L-aspartate + O2 = iminosuccinate + H2O2</text>
        <dbReference type="Rhea" id="RHEA:25876"/>
        <dbReference type="ChEBI" id="CHEBI:15379"/>
        <dbReference type="ChEBI" id="CHEBI:16240"/>
        <dbReference type="ChEBI" id="CHEBI:29991"/>
        <dbReference type="ChEBI" id="CHEBI:77875"/>
        <dbReference type="EC" id="1.4.3.16"/>
    </reaction>
    <physiologicalReaction direction="left-to-right" evidence="9">
        <dbReference type="Rhea" id="RHEA:25877"/>
    </physiologicalReaction>
</comment>
<evidence type="ECO:0000313" key="13">
    <source>
        <dbReference type="Proteomes" id="UP000199125"/>
    </source>
</evidence>
<dbReference type="EMBL" id="FNXG01000004">
    <property type="protein sequence ID" value="SEI02923.1"/>
    <property type="molecule type" value="Genomic_DNA"/>
</dbReference>
<evidence type="ECO:0000256" key="2">
    <source>
        <dbReference type="ARBA" id="ARBA00004950"/>
    </source>
</evidence>
<keyword evidence="6" id="KW-0662">Pyridine nucleotide biosynthesis</keyword>
<evidence type="ECO:0000256" key="7">
    <source>
        <dbReference type="ARBA" id="ARBA00022827"/>
    </source>
</evidence>
<comment type="pathway">
    <text evidence="2">Cofactor biosynthesis; NAD(+) biosynthesis; iminoaspartate from L-aspartate (oxidase route): step 1/1.</text>
</comment>
<dbReference type="AlphaFoldDB" id="A0A1H6MMA2"/>
<dbReference type="InterPro" id="IPR037099">
    <property type="entry name" value="Fum_R/Succ_DH_flav-like_C_sf"/>
</dbReference>
<dbReference type="InterPro" id="IPR003953">
    <property type="entry name" value="FAD-dep_OxRdtase_2_FAD-bd"/>
</dbReference>
<dbReference type="FunFam" id="3.90.700.10:FF:000002">
    <property type="entry name" value="L-aspartate oxidase"/>
    <property type="match status" value="1"/>
</dbReference>
<evidence type="ECO:0000256" key="9">
    <source>
        <dbReference type="ARBA" id="ARBA00048305"/>
    </source>
</evidence>
<evidence type="ECO:0000256" key="6">
    <source>
        <dbReference type="ARBA" id="ARBA00022642"/>
    </source>
</evidence>
<dbReference type="GO" id="GO:0008734">
    <property type="term" value="F:L-aspartate oxidase activity"/>
    <property type="evidence" value="ECO:0007669"/>
    <property type="project" value="UniProtKB-EC"/>
</dbReference>
<protein>
    <recommendedName>
        <fullName evidence="4">L-aspartate oxidase</fullName>
        <ecNumber evidence="4">1.4.3.16</ecNumber>
    </recommendedName>
</protein>
<feature type="domain" description="Fumarate reductase/succinate dehydrogenase flavoprotein-like C-terminal" evidence="11">
    <location>
        <begin position="496"/>
        <end position="528"/>
    </location>
</feature>
<dbReference type="GO" id="GO:0034628">
    <property type="term" value="P:'de novo' NAD+ biosynthetic process from L-aspartate"/>
    <property type="evidence" value="ECO:0007669"/>
    <property type="project" value="TreeGrafter"/>
</dbReference>
<evidence type="ECO:0000256" key="3">
    <source>
        <dbReference type="ARBA" id="ARBA00008562"/>
    </source>
</evidence>
<dbReference type="Gene3D" id="3.90.700.10">
    <property type="entry name" value="Succinate dehydrogenase/fumarate reductase flavoprotein, catalytic domain"/>
    <property type="match status" value="1"/>
</dbReference>
<gene>
    <name evidence="12" type="ORF">SAMN04488075_2285</name>
</gene>
<accession>A0A1H6MMA2</accession>
<dbReference type="UniPathway" id="UPA00253">
    <property type="reaction ID" value="UER00326"/>
</dbReference>
<evidence type="ECO:0000259" key="10">
    <source>
        <dbReference type="Pfam" id="PF00890"/>
    </source>
</evidence>
<dbReference type="PANTHER" id="PTHR42716:SF2">
    <property type="entry name" value="L-ASPARTATE OXIDASE, CHLOROPLASTIC"/>
    <property type="match status" value="1"/>
</dbReference>
<reference evidence="13" key="1">
    <citation type="submission" date="2016-10" db="EMBL/GenBank/DDBJ databases">
        <authorList>
            <person name="Varghese N."/>
            <person name="Submissions S."/>
        </authorList>
    </citation>
    <scope>NUCLEOTIDE SEQUENCE [LARGE SCALE GENOMIC DNA]</scope>
    <source>
        <strain evidence="13">DSM 11593</strain>
    </source>
</reference>